<proteinExistence type="predicted"/>
<comment type="caution">
    <text evidence="1">The sequence shown here is derived from an EMBL/GenBank/DDBJ whole genome shotgun (WGS) entry which is preliminary data.</text>
</comment>
<organism evidence="1 2">
    <name type="scientific">Symbiodinium microadriaticum</name>
    <name type="common">Dinoflagellate</name>
    <name type="synonym">Zooxanthella microadriatica</name>
    <dbReference type="NCBI Taxonomy" id="2951"/>
    <lineage>
        <taxon>Eukaryota</taxon>
        <taxon>Sar</taxon>
        <taxon>Alveolata</taxon>
        <taxon>Dinophyceae</taxon>
        <taxon>Suessiales</taxon>
        <taxon>Symbiodiniaceae</taxon>
        <taxon>Symbiodinium</taxon>
    </lineage>
</organism>
<evidence type="ECO:0000313" key="1">
    <source>
        <dbReference type="EMBL" id="OLQ14335.1"/>
    </source>
</evidence>
<dbReference type="OrthoDB" id="10317046at2759"/>
<dbReference type="Proteomes" id="UP000186817">
    <property type="component" value="Unassembled WGS sequence"/>
</dbReference>
<dbReference type="EMBL" id="LSRX01000016">
    <property type="protein sequence ID" value="OLQ14335.1"/>
    <property type="molecule type" value="Genomic_DNA"/>
</dbReference>
<gene>
    <name evidence="1" type="ORF">AK812_SmicGene1535</name>
</gene>
<protein>
    <submittedName>
        <fullName evidence="1">Uncharacterized protein</fullName>
    </submittedName>
</protein>
<name>A0A1Q9F3S2_SYMMI</name>
<dbReference type="AlphaFoldDB" id="A0A1Q9F3S2"/>
<accession>A0A1Q9F3S2</accession>
<sequence length="94" mass="10889">MGNLPSHERVSGFGAVRWHAADLRILPENAVLFFSSNENAWWEILLDGRWCRHAPGPQYWTELSAEELQLLDAQTRNDEEAPCTRHARSFYSDF</sequence>
<keyword evidence="2" id="KW-1185">Reference proteome</keyword>
<evidence type="ECO:0000313" key="2">
    <source>
        <dbReference type="Proteomes" id="UP000186817"/>
    </source>
</evidence>
<reference evidence="1 2" key="1">
    <citation type="submission" date="2016-02" db="EMBL/GenBank/DDBJ databases">
        <title>Genome analysis of coral dinoflagellate symbionts highlights evolutionary adaptations to a symbiotic lifestyle.</title>
        <authorList>
            <person name="Aranda M."/>
            <person name="Li Y."/>
            <person name="Liew Y.J."/>
            <person name="Baumgarten S."/>
            <person name="Simakov O."/>
            <person name="Wilson M."/>
            <person name="Piel J."/>
            <person name="Ashoor H."/>
            <person name="Bougouffa S."/>
            <person name="Bajic V.B."/>
            <person name="Ryu T."/>
            <person name="Ravasi T."/>
            <person name="Bayer T."/>
            <person name="Micklem G."/>
            <person name="Kim H."/>
            <person name="Bhak J."/>
            <person name="Lajeunesse T.C."/>
            <person name="Voolstra C.R."/>
        </authorList>
    </citation>
    <scope>NUCLEOTIDE SEQUENCE [LARGE SCALE GENOMIC DNA]</scope>
    <source>
        <strain evidence="1 2">CCMP2467</strain>
    </source>
</reference>